<keyword evidence="3" id="KW-1185">Reference proteome</keyword>
<gene>
    <name evidence="2" type="ordered locus">Amuc_2168</name>
</gene>
<dbReference type="PANTHER" id="PTHR45588">
    <property type="entry name" value="TPR DOMAIN-CONTAINING PROTEIN"/>
    <property type="match status" value="1"/>
</dbReference>
<dbReference type="AlphaFoldDB" id="B2UPU7"/>
<dbReference type="InterPro" id="IPR019734">
    <property type="entry name" value="TPR_rpt"/>
</dbReference>
<dbReference type="SMART" id="SM00028">
    <property type="entry name" value="TPR"/>
    <property type="match status" value="2"/>
</dbReference>
<reference evidence="3" key="1">
    <citation type="journal article" date="2011" name="PLoS ONE">
        <title>The genome of Akkermansia muciniphila, a dedicated intestinal mucin degrader, and its use in exploring intestinal metagenomes.</title>
        <authorList>
            <person name="van Passel M.W."/>
            <person name="Kant R."/>
            <person name="Zoetendal E.G."/>
            <person name="Plugge C.M."/>
            <person name="Derrien M."/>
            <person name="Malfatti S.A."/>
            <person name="Chain P.S."/>
            <person name="Woyke T."/>
            <person name="Palva A."/>
            <person name="de Vos W.M."/>
            <person name="Smidt H."/>
        </authorList>
    </citation>
    <scope>NUCLEOTIDE SEQUENCE [LARGE SCALE GENOMIC DNA]</scope>
    <source>
        <strain evidence="3">ATCC BAA-835 / DSM 22959 / JCM 33894 / BCRC 81048 / CCUG 64013 / CIP 107961 / Muc</strain>
    </source>
</reference>
<proteinExistence type="predicted"/>
<dbReference type="EMBL" id="CP001071">
    <property type="protein sequence ID" value="ACD05975.1"/>
    <property type="molecule type" value="Genomic_DNA"/>
</dbReference>
<dbReference type="BioCyc" id="AMUC349741:G1GBX-2311-MONOMER"/>
<protein>
    <submittedName>
        <fullName evidence="2">Tetratricopeptide TPR_2 repeat protein</fullName>
    </submittedName>
</protein>
<organism evidence="2 3">
    <name type="scientific">Akkermansia muciniphila (strain ATCC BAA-835 / DSM 22959 / JCM 33894 / BCRC 81048 / CCUG 64013 / CIP 107961 / Muc)</name>
    <dbReference type="NCBI Taxonomy" id="349741"/>
    <lineage>
        <taxon>Bacteria</taxon>
        <taxon>Pseudomonadati</taxon>
        <taxon>Verrucomicrobiota</taxon>
        <taxon>Verrucomicrobiia</taxon>
        <taxon>Verrucomicrobiales</taxon>
        <taxon>Akkermansiaceae</taxon>
        <taxon>Akkermansia</taxon>
    </lineage>
</organism>
<evidence type="ECO:0000313" key="3">
    <source>
        <dbReference type="Proteomes" id="UP000001031"/>
    </source>
</evidence>
<dbReference type="KEGG" id="amu:Amuc_2168"/>
<evidence type="ECO:0000256" key="1">
    <source>
        <dbReference type="SAM" id="SignalP"/>
    </source>
</evidence>
<evidence type="ECO:0000313" key="2">
    <source>
        <dbReference type="EMBL" id="ACD05975.1"/>
    </source>
</evidence>
<dbReference type="RefSeq" id="WP_012421189.1">
    <property type="nucleotide sequence ID" value="NC_010655.1"/>
</dbReference>
<name>B2UPU7_AKKM8</name>
<dbReference type="PaxDb" id="349741-Amuc_2168"/>
<dbReference type="SUPFAM" id="SSF48452">
    <property type="entry name" value="TPR-like"/>
    <property type="match status" value="2"/>
</dbReference>
<dbReference type="InterPro" id="IPR011990">
    <property type="entry name" value="TPR-like_helical_dom_sf"/>
</dbReference>
<keyword evidence="1" id="KW-0732">Signal</keyword>
<feature type="chain" id="PRO_5002783719" evidence="1">
    <location>
        <begin position="21"/>
        <end position="537"/>
    </location>
</feature>
<dbReference type="OrthoDB" id="198822at2"/>
<dbReference type="HOGENOM" id="CLU_011527_1_0_0"/>
<dbReference type="eggNOG" id="COG0457">
    <property type="taxonomic scope" value="Bacteria"/>
</dbReference>
<dbReference type="Gene3D" id="1.25.40.10">
    <property type="entry name" value="Tetratricopeptide repeat domain"/>
    <property type="match status" value="1"/>
</dbReference>
<accession>B2UPU7</accession>
<sequence length="537" mass="58488">MDASFLHVLLAAAVAGCSSAAADGAHGYWMNSPSLNGWREAVFRAGVPAQPAVLPPGVEPMMVGSSSPAAQMLVLEGMTNLLTFGDMRAFLKFDAALRLDPDCLMAHWGRCMSLMGAGPAFQDQRVHSMKRMKDLALRPDCPERERAYADALAVLLMDGPVKAREAWKTICSTWKRDPYAPLFYAMLLRDGFDGQGNPGEGQKEAVRVVEDVLKERPGSQAALFMRALLEEVAPSISPATVETARRAVSANPFSASAHHLLGHCLFRTGDYEGASAAFKESENLCLAWEKAENVSPALDDAYFRSILYRAVSEFCAGRYKRAEAIASRAASVPLDKKHPLAPGTLLQLWEARTLPARLMLARPGLPRQALVLKAFPGPLPKGFPDLSNGMTAVASQYMGACYAARQGRTDAVASAFDKMSGILRLLMDGADAARRQMSVSYWARCLQAGSLYSSEIRSLMFPDSANVWMSEAIRSQRFSSLLLPPVVPYPAEWVLARAYLKAGKFRECADMCEQALKRFPNHAGVLETLDKARSSGK</sequence>
<dbReference type="Pfam" id="PF13432">
    <property type="entry name" value="TPR_16"/>
    <property type="match status" value="1"/>
</dbReference>
<dbReference type="STRING" id="349741.Amuc_2168"/>
<dbReference type="Proteomes" id="UP000001031">
    <property type="component" value="Chromosome"/>
</dbReference>
<feature type="signal peptide" evidence="1">
    <location>
        <begin position="1"/>
        <end position="20"/>
    </location>
</feature>
<dbReference type="PANTHER" id="PTHR45588:SF1">
    <property type="entry name" value="WW DOMAIN-CONTAINING PROTEIN"/>
    <property type="match status" value="1"/>
</dbReference>